<dbReference type="Proteomes" id="UP001620626">
    <property type="component" value="Unassembled WGS sequence"/>
</dbReference>
<feature type="compositionally biased region" description="Low complexity" evidence="1">
    <location>
        <begin position="1"/>
        <end position="12"/>
    </location>
</feature>
<dbReference type="AlphaFoldDB" id="A0ABD2L739"/>
<feature type="compositionally biased region" description="Pro residues" evidence="1">
    <location>
        <begin position="112"/>
        <end position="134"/>
    </location>
</feature>
<evidence type="ECO:0000256" key="1">
    <source>
        <dbReference type="SAM" id="MobiDB-lite"/>
    </source>
</evidence>
<proteinExistence type="predicted"/>
<evidence type="ECO:0000313" key="2">
    <source>
        <dbReference type="EMBL" id="KAL3111068.1"/>
    </source>
</evidence>
<feature type="compositionally biased region" description="Low complexity" evidence="1">
    <location>
        <begin position="57"/>
        <end position="74"/>
    </location>
</feature>
<comment type="caution">
    <text evidence="2">The sequence shown here is derived from an EMBL/GenBank/DDBJ whole genome shotgun (WGS) entry which is preliminary data.</text>
</comment>
<protein>
    <submittedName>
        <fullName evidence="2">Uncharacterized protein</fullName>
    </submittedName>
</protein>
<dbReference type="EMBL" id="JBICBT010000522">
    <property type="protein sequence ID" value="KAL3111068.1"/>
    <property type="molecule type" value="Genomic_DNA"/>
</dbReference>
<keyword evidence="3" id="KW-1185">Reference proteome</keyword>
<feature type="region of interest" description="Disordered" evidence="1">
    <location>
        <begin position="1"/>
        <end position="81"/>
    </location>
</feature>
<feature type="region of interest" description="Disordered" evidence="1">
    <location>
        <begin position="157"/>
        <end position="199"/>
    </location>
</feature>
<gene>
    <name evidence="2" type="ORF">niasHT_013092</name>
</gene>
<accession>A0ABD2L739</accession>
<feature type="compositionally biased region" description="Basic and acidic residues" evidence="1">
    <location>
        <begin position="13"/>
        <end position="26"/>
    </location>
</feature>
<name>A0ABD2L739_9BILA</name>
<reference evidence="2 3" key="1">
    <citation type="submission" date="2024-10" db="EMBL/GenBank/DDBJ databases">
        <authorList>
            <person name="Kim D."/>
        </authorList>
    </citation>
    <scope>NUCLEOTIDE SEQUENCE [LARGE SCALE GENOMIC DNA]</scope>
    <source>
        <strain evidence="2">BH-2024</strain>
    </source>
</reference>
<feature type="region of interest" description="Disordered" evidence="1">
    <location>
        <begin position="107"/>
        <end position="144"/>
    </location>
</feature>
<sequence>MEPSNQQQGQQQEEGRKNNRDEKVEECAPSSSAPVPMQTDPSKILGQNEAGGGRGGAPAQQQLWWAGAQRPGAARGRKRMTRTRLGAALASAEEFATAAAAVDTPTPWASLCPPPRPPQLPPPPRGLPFSPPLSSPNFSPPAQFRPEHCCSALLLLKQPKNGEPGEGMGDDGRGRKGRPPPIFGVGDSSSGGRGEYERV</sequence>
<evidence type="ECO:0000313" key="3">
    <source>
        <dbReference type="Proteomes" id="UP001620626"/>
    </source>
</evidence>
<organism evidence="2 3">
    <name type="scientific">Heterodera trifolii</name>
    <dbReference type="NCBI Taxonomy" id="157864"/>
    <lineage>
        <taxon>Eukaryota</taxon>
        <taxon>Metazoa</taxon>
        <taxon>Ecdysozoa</taxon>
        <taxon>Nematoda</taxon>
        <taxon>Chromadorea</taxon>
        <taxon>Rhabditida</taxon>
        <taxon>Tylenchina</taxon>
        <taxon>Tylenchomorpha</taxon>
        <taxon>Tylenchoidea</taxon>
        <taxon>Heteroderidae</taxon>
        <taxon>Heteroderinae</taxon>
        <taxon>Heterodera</taxon>
    </lineage>
</organism>